<accession>C4JTU2</accession>
<name>C4JTU2_UNCRE</name>
<evidence type="ECO:0000313" key="1">
    <source>
        <dbReference type="EMBL" id="EEP81039.1"/>
    </source>
</evidence>
<sequence length="67" mass="7233">MIEFPTLQPAFSLQPMVGGRVKSLPGFSPAFNGEFVGSGNDYIRVDPDGKHFRLDAHGVIRTDDGAV</sequence>
<dbReference type="EMBL" id="CH476617">
    <property type="protein sequence ID" value="EEP81039.1"/>
    <property type="molecule type" value="Genomic_DNA"/>
</dbReference>
<dbReference type="KEGG" id="ure:UREG_05881"/>
<protein>
    <submittedName>
        <fullName evidence="1">Uncharacterized protein</fullName>
    </submittedName>
</protein>
<dbReference type="HOGENOM" id="CLU_2814341_0_0_1"/>
<reference evidence="2" key="1">
    <citation type="journal article" date="2009" name="Genome Res.">
        <title>Comparative genomic analyses of the human fungal pathogens Coccidioides and their relatives.</title>
        <authorList>
            <person name="Sharpton T.J."/>
            <person name="Stajich J.E."/>
            <person name="Rounsley S.D."/>
            <person name="Gardner M.J."/>
            <person name="Wortman J.R."/>
            <person name="Jordar V.S."/>
            <person name="Maiti R."/>
            <person name="Kodira C.D."/>
            <person name="Neafsey D.E."/>
            <person name="Zeng Q."/>
            <person name="Hung C.-Y."/>
            <person name="McMahan C."/>
            <person name="Muszewska A."/>
            <person name="Grynberg M."/>
            <person name="Mandel M.A."/>
            <person name="Kellner E.M."/>
            <person name="Barker B.M."/>
            <person name="Galgiani J.N."/>
            <person name="Orbach M.J."/>
            <person name="Kirkland T.N."/>
            <person name="Cole G.T."/>
            <person name="Henn M.R."/>
            <person name="Birren B.W."/>
            <person name="Taylor J.W."/>
        </authorList>
    </citation>
    <scope>NUCLEOTIDE SEQUENCE [LARGE SCALE GENOMIC DNA]</scope>
    <source>
        <strain evidence="2">UAMH 1704</strain>
    </source>
</reference>
<dbReference type="VEuPathDB" id="FungiDB:UREG_05881"/>
<evidence type="ECO:0000313" key="2">
    <source>
        <dbReference type="Proteomes" id="UP000002058"/>
    </source>
</evidence>
<proteinExistence type="predicted"/>
<dbReference type="RefSeq" id="XP_002585192.1">
    <property type="nucleotide sequence ID" value="XM_002585146.1"/>
</dbReference>
<dbReference type="STRING" id="336963.C4JTU2"/>
<dbReference type="OrthoDB" id="2544694at2759"/>
<gene>
    <name evidence="1" type="ORF">UREG_05881</name>
</gene>
<organism evidence="1 2">
    <name type="scientific">Uncinocarpus reesii (strain UAMH 1704)</name>
    <dbReference type="NCBI Taxonomy" id="336963"/>
    <lineage>
        <taxon>Eukaryota</taxon>
        <taxon>Fungi</taxon>
        <taxon>Dikarya</taxon>
        <taxon>Ascomycota</taxon>
        <taxon>Pezizomycotina</taxon>
        <taxon>Eurotiomycetes</taxon>
        <taxon>Eurotiomycetidae</taxon>
        <taxon>Onygenales</taxon>
        <taxon>Onygenaceae</taxon>
        <taxon>Uncinocarpus</taxon>
    </lineage>
</organism>
<dbReference type="Proteomes" id="UP000002058">
    <property type="component" value="Unassembled WGS sequence"/>
</dbReference>
<dbReference type="Gene3D" id="2.40.160.20">
    <property type="match status" value="1"/>
</dbReference>
<dbReference type="Pfam" id="PF11578">
    <property type="entry name" value="DUF3237"/>
    <property type="match status" value="1"/>
</dbReference>
<dbReference type="InParanoid" id="C4JTU2"/>
<dbReference type="eggNOG" id="ENOG502S915">
    <property type="taxonomic scope" value="Eukaryota"/>
</dbReference>
<keyword evidence="2" id="KW-1185">Reference proteome</keyword>
<dbReference type="GeneID" id="8443626"/>
<dbReference type="AlphaFoldDB" id="C4JTU2"/>